<sequence>MRQTVVWGIFCATKYYYLLYTVSMREFERKRSMRVVLSSPLILILLGIILFLTARGAWNIYLKDRASNTELRLAEERLARLQSRQTTLISATQKFSTESGIESEIRDRFQMAKPGEREIVIVESELEQDLSVNPSRSFLEKIVDFFTR</sequence>
<dbReference type="Proteomes" id="UP000034875">
    <property type="component" value="Unassembled WGS sequence"/>
</dbReference>
<dbReference type="AlphaFoldDB" id="A0A0G0Z6D1"/>
<protein>
    <recommendedName>
        <fullName evidence="4">Septum formation initiator</fullName>
    </recommendedName>
</protein>
<dbReference type="EMBL" id="LCCZ01000009">
    <property type="protein sequence ID" value="KKS44224.1"/>
    <property type="molecule type" value="Genomic_DNA"/>
</dbReference>
<evidence type="ECO:0000313" key="3">
    <source>
        <dbReference type="Proteomes" id="UP000034875"/>
    </source>
</evidence>
<comment type="caution">
    <text evidence="2">The sequence shown here is derived from an EMBL/GenBank/DDBJ whole genome shotgun (WGS) entry which is preliminary data.</text>
</comment>
<feature type="transmembrane region" description="Helical" evidence="1">
    <location>
        <begin position="35"/>
        <end position="58"/>
    </location>
</feature>
<keyword evidence="1" id="KW-0812">Transmembrane</keyword>
<feature type="transmembrane region" description="Helical" evidence="1">
    <location>
        <begin position="6"/>
        <end position="23"/>
    </location>
</feature>
<organism evidence="2 3">
    <name type="scientific">candidate division CPR1 bacterium GW2011_GWA2_42_17</name>
    <dbReference type="NCBI Taxonomy" id="1618341"/>
    <lineage>
        <taxon>Bacteria</taxon>
        <taxon>candidate division CPR1</taxon>
    </lineage>
</organism>
<keyword evidence="1" id="KW-0472">Membrane</keyword>
<name>A0A0G0Z6D1_9BACT</name>
<reference evidence="2 3" key="1">
    <citation type="journal article" date="2015" name="Nature">
        <title>rRNA introns, odd ribosomes, and small enigmatic genomes across a large radiation of phyla.</title>
        <authorList>
            <person name="Brown C.T."/>
            <person name="Hug L.A."/>
            <person name="Thomas B.C."/>
            <person name="Sharon I."/>
            <person name="Castelle C.J."/>
            <person name="Singh A."/>
            <person name="Wilkins M.J."/>
            <person name="Williams K.H."/>
            <person name="Banfield J.F."/>
        </authorList>
    </citation>
    <scope>NUCLEOTIDE SEQUENCE [LARGE SCALE GENOMIC DNA]</scope>
</reference>
<keyword evidence="1" id="KW-1133">Transmembrane helix</keyword>
<accession>A0A0G0Z6D1</accession>
<evidence type="ECO:0008006" key="4">
    <source>
        <dbReference type="Google" id="ProtNLM"/>
    </source>
</evidence>
<evidence type="ECO:0000256" key="1">
    <source>
        <dbReference type="SAM" id="Phobius"/>
    </source>
</evidence>
<gene>
    <name evidence="2" type="ORF">UV05_C0009G0003</name>
</gene>
<proteinExistence type="predicted"/>
<evidence type="ECO:0000313" key="2">
    <source>
        <dbReference type="EMBL" id="KKS44224.1"/>
    </source>
</evidence>